<gene>
    <name evidence="1" type="ORF">PACLA_8A085153</name>
</gene>
<dbReference type="EMBL" id="CACRXK020010588">
    <property type="protein sequence ID" value="CAB4019696.1"/>
    <property type="molecule type" value="Genomic_DNA"/>
</dbReference>
<dbReference type="Proteomes" id="UP001152795">
    <property type="component" value="Unassembled WGS sequence"/>
</dbReference>
<reference evidence="1" key="1">
    <citation type="submission" date="2020-04" db="EMBL/GenBank/DDBJ databases">
        <authorList>
            <person name="Alioto T."/>
            <person name="Alioto T."/>
            <person name="Gomez Garrido J."/>
        </authorList>
    </citation>
    <scope>NUCLEOTIDE SEQUENCE</scope>
    <source>
        <strain evidence="1">A484AB</strain>
    </source>
</reference>
<name>A0A7D9EW36_PARCT</name>
<dbReference type="AlphaFoldDB" id="A0A7D9EW36"/>
<evidence type="ECO:0000313" key="1">
    <source>
        <dbReference type="EMBL" id="CAB4019696.1"/>
    </source>
</evidence>
<proteinExistence type="predicted"/>
<keyword evidence="2" id="KW-1185">Reference proteome</keyword>
<protein>
    <submittedName>
        <fullName evidence="1">Uncharacterized protein</fullName>
    </submittedName>
</protein>
<accession>A0A7D9EW36</accession>
<organism evidence="1 2">
    <name type="scientific">Paramuricea clavata</name>
    <name type="common">Red gorgonian</name>
    <name type="synonym">Violescent sea-whip</name>
    <dbReference type="NCBI Taxonomy" id="317549"/>
    <lineage>
        <taxon>Eukaryota</taxon>
        <taxon>Metazoa</taxon>
        <taxon>Cnidaria</taxon>
        <taxon>Anthozoa</taxon>
        <taxon>Octocorallia</taxon>
        <taxon>Malacalcyonacea</taxon>
        <taxon>Plexauridae</taxon>
        <taxon>Paramuricea</taxon>
    </lineage>
</organism>
<comment type="caution">
    <text evidence="1">The sequence shown here is derived from an EMBL/GenBank/DDBJ whole genome shotgun (WGS) entry which is preliminary data.</text>
</comment>
<sequence>MVLNGTYYKLATHKRTKQIVGHKRYQTVWYTTERITNLRPTSGPSKLWVVSGTRLYGTQRNVLYTCDPQANQANCGSQAVPDGMVLNGTYYKLATHKRTKQIVGHKLYQTVWYTTERITNLRPTSGPSKLWVVSGTRLYGTQRNVLHISGPSHL</sequence>
<evidence type="ECO:0000313" key="2">
    <source>
        <dbReference type="Proteomes" id="UP001152795"/>
    </source>
</evidence>